<organism evidence="1 2">
    <name type="scientific">Undibacterium terreum</name>
    <dbReference type="NCBI Taxonomy" id="1224302"/>
    <lineage>
        <taxon>Bacteria</taxon>
        <taxon>Pseudomonadati</taxon>
        <taxon>Pseudomonadota</taxon>
        <taxon>Betaproteobacteria</taxon>
        <taxon>Burkholderiales</taxon>
        <taxon>Oxalobacteraceae</taxon>
        <taxon>Undibacterium</taxon>
    </lineage>
</organism>
<evidence type="ECO:0000313" key="2">
    <source>
        <dbReference type="Proteomes" id="UP000637423"/>
    </source>
</evidence>
<reference evidence="1" key="1">
    <citation type="journal article" date="2014" name="Int. J. Syst. Evol. Microbiol.">
        <title>Complete genome sequence of Corynebacterium casei LMG S-19264T (=DSM 44701T), isolated from a smear-ripened cheese.</title>
        <authorList>
            <consortium name="US DOE Joint Genome Institute (JGI-PGF)"/>
            <person name="Walter F."/>
            <person name="Albersmeier A."/>
            <person name="Kalinowski J."/>
            <person name="Ruckert C."/>
        </authorList>
    </citation>
    <scope>NUCLEOTIDE SEQUENCE</scope>
    <source>
        <strain evidence="1">CGMCC 1.10998</strain>
    </source>
</reference>
<protein>
    <submittedName>
        <fullName evidence="1">Uncharacterized protein</fullName>
    </submittedName>
</protein>
<reference evidence="1" key="2">
    <citation type="submission" date="2020-09" db="EMBL/GenBank/DDBJ databases">
        <authorList>
            <person name="Sun Q."/>
            <person name="Zhou Y."/>
        </authorList>
    </citation>
    <scope>NUCLEOTIDE SEQUENCE</scope>
    <source>
        <strain evidence="1">CGMCC 1.10998</strain>
    </source>
</reference>
<proteinExistence type="predicted"/>
<evidence type="ECO:0000313" key="1">
    <source>
        <dbReference type="EMBL" id="GGC67093.1"/>
    </source>
</evidence>
<dbReference type="AlphaFoldDB" id="A0A916UB04"/>
<comment type="caution">
    <text evidence="1">The sequence shown here is derived from an EMBL/GenBank/DDBJ whole genome shotgun (WGS) entry which is preliminary data.</text>
</comment>
<name>A0A916UB04_9BURK</name>
<dbReference type="RefSeq" id="WP_188565076.1">
    <property type="nucleotide sequence ID" value="NZ_BMED01000001.1"/>
</dbReference>
<gene>
    <name evidence="1" type="ORF">GCM10011396_12590</name>
</gene>
<keyword evidence="2" id="KW-1185">Reference proteome</keyword>
<accession>A0A916UB04</accession>
<dbReference type="Proteomes" id="UP000637423">
    <property type="component" value="Unassembled WGS sequence"/>
</dbReference>
<sequence>MTKTWCVSAIIPFPMIEVNLLNGHIGFPEKMEWASRLVESTINAGDVSIYLKKCVRSHWIPYHRGGFCGPAKISLVVDAEDANSALEKVDGLLEDVCDNLAIRLHSPIPIVELEVLDITAPFNLGDERVFLLYPFPNGYKPPKFQSCAYLNSTQTETFISLSENCINLSKRQKAALRWYHKALTAEFEIDRFIFLMIVLEILCTENDEKISAPFRVAKCGHEIPECPTCGVETKKEVNGLSLKSYLVKNLKTDESDARDIWNFRQLVHGANDLSDKKTKDVSTYCLKLQAAVTLGIKNLLGIDENMPPLVSAEAIGISTSIILGGKRPVTENDLSDVPIKII</sequence>
<dbReference type="EMBL" id="BMED01000001">
    <property type="protein sequence ID" value="GGC67093.1"/>
    <property type="molecule type" value="Genomic_DNA"/>
</dbReference>